<protein>
    <submittedName>
        <fullName evidence="2">Uncharacterized protein</fullName>
    </submittedName>
</protein>
<evidence type="ECO:0000313" key="3">
    <source>
        <dbReference type="Proteomes" id="UP000321362"/>
    </source>
</evidence>
<feature type="chain" id="PRO_5023101684" evidence="1">
    <location>
        <begin position="20"/>
        <end position="134"/>
    </location>
</feature>
<dbReference type="OrthoDB" id="9906016at2"/>
<dbReference type="AlphaFoldDB" id="A0A5B8W909"/>
<dbReference type="KEGG" id="mgk:FSB76_27245"/>
<keyword evidence="1" id="KW-0732">Signal</keyword>
<dbReference type="EMBL" id="CP042437">
    <property type="protein sequence ID" value="QEC79466.1"/>
    <property type="molecule type" value="Genomic_DNA"/>
</dbReference>
<dbReference type="Proteomes" id="UP000321362">
    <property type="component" value="Chromosome"/>
</dbReference>
<sequence>MKKISLIILALTITLGACKKGGLSENAPANNDPNYDAHNSIFRVKASSTAEFKLTIIEYGNDGVTPYNTENADQTTAFDYGFTPVVGHKIAVTIQSANGLITSSVMYKGIYLDPVTIKTSGGGSTGSFSYTVPN</sequence>
<keyword evidence="3" id="KW-1185">Reference proteome</keyword>
<dbReference type="RefSeq" id="WP_147059089.1">
    <property type="nucleotide sequence ID" value="NZ_CP042437.1"/>
</dbReference>
<dbReference type="PROSITE" id="PS51257">
    <property type="entry name" value="PROKAR_LIPOPROTEIN"/>
    <property type="match status" value="1"/>
</dbReference>
<proteinExistence type="predicted"/>
<name>A0A5B8W909_9SPHI</name>
<gene>
    <name evidence="2" type="ORF">FSB76_27245</name>
</gene>
<evidence type="ECO:0000256" key="1">
    <source>
        <dbReference type="SAM" id="SignalP"/>
    </source>
</evidence>
<feature type="signal peptide" evidence="1">
    <location>
        <begin position="1"/>
        <end position="19"/>
    </location>
</feature>
<accession>A0A5B8W909</accession>
<evidence type="ECO:0000313" key="2">
    <source>
        <dbReference type="EMBL" id="QEC79466.1"/>
    </source>
</evidence>
<reference evidence="2 3" key="1">
    <citation type="journal article" date="2013" name="J. Microbiol.">
        <title>Mucilaginibacter ginsenosidivorax sp. nov., with ginsenoside converting activity isolated from sediment.</title>
        <authorList>
            <person name="Kim J.K."/>
            <person name="Choi T.E."/>
            <person name="Liu Q.M."/>
            <person name="Park H.Y."/>
            <person name="Yi T.H."/>
            <person name="Yoon M.H."/>
            <person name="Kim S.C."/>
            <person name="Im W.T."/>
        </authorList>
    </citation>
    <scope>NUCLEOTIDE SEQUENCE [LARGE SCALE GENOMIC DNA]</scope>
    <source>
        <strain evidence="2 3">KHI28</strain>
    </source>
</reference>
<organism evidence="2 3">
    <name type="scientific">Mucilaginibacter ginsenosidivorax</name>
    <dbReference type="NCBI Taxonomy" id="862126"/>
    <lineage>
        <taxon>Bacteria</taxon>
        <taxon>Pseudomonadati</taxon>
        <taxon>Bacteroidota</taxon>
        <taxon>Sphingobacteriia</taxon>
        <taxon>Sphingobacteriales</taxon>
        <taxon>Sphingobacteriaceae</taxon>
        <taxon>Mucilaginibacter</taxon>
    </lineage>
</organism>